<comment type="caution">
    <text evidence="6">The sequence shown here is derived from an EMBL/GenBank/DDBJ whole genome shotgun (WGS) entry which is preliminary data.</text>
</comment>
<dbReference type="EC" id="4.1.99.11" evidence="6"/>
<dbReference type="InterPro" id="IPR051215">
    <property type="entry name" value="GRE"/>
</dbReference>
<dbReference type="PROSITE" id="PS51554">
    <property type="entry name" value="PFL"/>
    <property type="match status" value="1"/>
</dbReference>
<evidence type="ECO:0000256" key="3">
    <source>
        <dbReference type="PROSITE-ProRule" id="PRU00493"/>
    </source>
</evidence>
<dbReference type="PROSITE" id="PS51149">
    <property type="entry name" value="GLY_RADICAL_2"/>
    <property type="match status" value="1"/>
</dbReference>
<evidence type="ECO:0000259" key="4">
    <source>
        <dbReference type="PROSITE" id="PS51149"/>
    </source>
</evidence>
<sequence length="759" mass="86697">MVKFNVDGIQNVEVSKKLPCEKSLVKQLEIMEKYTETHKNTLNMPKEIREIECLKVLYPTLFRQIEDNDRIIGRIDFLPIGFGCVTSIGGVGHYCVFNKLREFQKQFDDESMKKRIDDLYNYWLDHDVKTLYCKDVLTEDTIGRFIDCEYPLIATARLSGMMLDYPKLLDLGIGGLRKLINEKLENDKENNFYIASLQSLELFVKSASYLQVMLQSHMETADEKRKKELETIYNSLENIKDNKPKTFHEALQLFWLYALLAGVINYGRLDDYLGPYLKNDLENNVITEDDAYEYLKSLWTMIENRRTTVNGRIITGGKGRKNPEAADLFTRIALNVTKDCKYVEPQFTLRIYKDTPEDIFDLALDSLGQGATYPTLYNDDVNIPAVMHSMNVDEKTAEQYVPFGCGEFVIQGQSTGTPNACINLLKLLTIALNEGVDPVDNKKKSGAIKIKPLSEYKTFEDLYSQYLELLDYYFDLSIKAQKYSYRLMNKEISFLFTSILMDDCIKRGKAVLDGGIKYLGGTNETYGNINTSDSLYAIKHLVYEKKKYTLEELHKAALANFVGYEEIRKDLLDCDKYGNDLETVDSLAIDFYEYVAKGIRDRGLKNEMDYYLIVISNNQLNTEWGSRTGASLDGRLEGMYMNPANNPQGGADKSGPTATLNSLTKFNAKYHGGSVQNIKFTPTMFNDDREKIKFLLRTYFKKGGCQLMVTVVDKGILEDAVIHPELYPNLIVRVSGFSAIFVNLGADIQQELLSRVLYG</sequence>
<dbReference type="GO" id="GO:0005829">
    <property type="term" value="C:cytosol"/>
    <property type="evidence" value="ECO:0007669"/>
    <property type="project" value="TreeGrafter"/>
</dbReference>
<protein>
    <submittedName>
        <fullName evidence="6">Benzylsuccinate synthase alpha subunit</fullName>
        <ecNumber evidence="6">4.1.99.11</ecNumber>
    </submittedName>
</protein>
<evidence type="ECO:0000313" key="7">
    <source>
        <dbReference type="Proteomes" id="UP000239471"/>
    </source>
</evidence>
<feature type="domain" description="Glycine radical" evidence="4">
    <location>
        <begin position="643"/>
        <end position="759"/>
    </location>
</feature>
<dbReference type="AlphaFoldDB" id="A0A2T0BCD5"/>
<keyword evidence="2 6" id="KW-0456">Lyase</keyword>
<dbReference type="RefSeq" id="WP_106060370.1">
    <property type="nucleotide sequence ID" value="NZ_PVXQ01000028.1"/>
</dbReference>
<dbReference type="SUPFAM" id="SSF51998">
    <property type="entry name" value="PFL-like glycyl radical enzymes"/>
    <property type="match status" value="1"/>
</dbReference>
<dbReference type="GO" id="GO:0018805">
    <property type="term" value="F:benzylsuccinate synthase activity"/>
    <property type="evidence" value="ECO:0007669"/>
    <property type="project" value="UniProtKB-EC"/>
</dbReference>
<evidence type="ECO:0000259" key="5">
    <source>
        <dbReference type="PROSITE" id="PS51554"/>
    </source>
</evidence>
<dbReference type="Pfam" id="PF02901">
    <property type="entry name" value="PFL-like"/>
    <property type="match status" value="1"/>
</dbReference>
<dbReference type="Pfam" id="PF01228">
    <property type="entry name" value="Gly_radical"/>
    <property type="match status" value="1"/>
</dbReference>
<organism evidence="6 7">
    <name type="scientific">Clostridium vincentii</name>
    <dbReference type="NCBI Taxonomy" id="52704"/>
    <lineage>
        <taxon>Bacteria</taxon>
        <taxon>Bacillati</taxon>
        <taxon>Bacillota</taxon>
        <taxon>Clostridia</taxon>
        <taxon>Eubacteriales</taxon>
        <taxon>Clostridiaceae</taxon>
        <taxon>Clostridium</taxon>
    </lineage>
</organism>
<evidence type="ECO:0000313" key="6">
    <source>
        <dbReference type="EMBL" id="PRR81505.1"/>
    </source>
</evidence>
<dbReference type="InterPro" id="IPR004184">
    <property type="entry name" value="PFL_dom"/>
</dbReference>
<dbReference type="Gene3D" id="3.20.70.20">
    <property type="match status" value="1"/>
</dbReference>
<dbReference type="Proteomes" id="UP000239471">
    <property type="component" value="Unassembled WGS sequence"/>
</dbReference>
<accession>A0A2T0BCD5</accession>
<keyword evidence="7" id="KW-1185">Reference proteome</keyword>
<name>A0A2T0BCD5_9CLOT</name>
<dbReference type="PANTHER" id="PTHR43641:SF2">
    <property type="entry name" value="DEHYDRATASE YBIW-RELATED"/>
    <property type="match status" value="1"/>
</dbReference>
<gene>
    <name evidence="6" type="primary">bssA</name>
    <name evidence="6" type="ORF">CLVI_24340</name>
</gene>
<feature type="modified residue" description="Glycine radical" evidence="3">
    <location>
        <position position="736"/>
    </location>
</feature>
<reference evidence="6 7" key="1">
    <citation type="submission" date="2018-03" db="EMBL/GenBank/DDBJ databases">
        <title>Genome sequence of Clostridium vincentii DSM 10228.</title>
        <authorList>
            <person name="Poehlein A."/>
            <person name="Daniel R."/>
        </authorList>
    </citation>
    <scope>NUCLEOTIDE SEQUENCE [LARGE SCALE GENOMIC DNA]</scope>
    <source>
        <strain evidence="6 7">DSM 10228</strain>
    </source>
</reference>
<proteinExistence type="predicted"/>
<dbReference type="OrthoDB" id="9803969at2"/>
<evidence type="ECO:0000256" key="2">
    <source>
        <dbReference type="ARBA" id="ARBA00023239"/>
    </source>
</evidence>
<feature type="domain" description="PFL" evidence="5">
    <location>
        <begin position="1"/>
        <end position="636"/>
    </location>
</feature>
<evidence type="ECO:0000256" key="1">
    <source>
        <dbReference type="ARBA" id="ARBA00022818"/>
    </source>
</evidence>
<keyword evidence="1 3" id="KW-0556">Organic radical</keyword>
<dbReference type="EMBL" id="PVXQ01000028">
    <property type="protein sequence ID" value="PRR81505.1"/>
    <property type="molecule type" value="Genomic_DNA"/>
</dbReference>
<dbReference type="InterPro" id="IPR001150">
    <property type="entry name" value="Gly_radical"/>
</dbReference>
<dbReference type="PANTHER" id="PTHR43641">
    <property type="entry name" value="FORMATE ACETYLTRANSFERASE 3-RELATED"/>
    <property type="match status" value="1"/>
</dbReference>